<comment type="caution">
    <text evidence="1">The sequence shown here is derived from an EMBL/GenBank/DDBJ whole genome shotgun (WGS) entry which is preliminary data.</text>
</comment>
<protein>
    <submittedName>
        <fullName evidence="1">IS701 family transposase</fullName>
    </submittedName>
</protein>
<name>A0ABW7RI50_9ACTN</name>
<feature type="non-terminal residue" evidence="1">
    <location>
        <position position="1"/>
    </location>
</feature>
<dbReference type="InterPro" id="IPR012337">
    <property type="entry name" value="RNaseH-like_sf"/>
</dbReference>
<dbReference type="Proteomes" id="UP001610990">
    <property type="component" value="Unassembled WGS sequence"/>
</dbReference>
<dbReference type="EMBL" id="JBIRGH010000013">
    <property type="protein sequence ID" value="MFH8587024.1"/>
    <property type="molecule type" value="Genomic_DNA"/>
</dbReference>
<evidence type="ECO:0000313" key="2">
    <source>
        <dbReference type="Proteomes" id="UP001610990"/>
    </source>
</evidence>
<reference evidence="1 2" key="1">
    <citation type="submission" date="2024-10" db="EMBL/GenBank/DDBJ databases">
        <title>The Natural Products Discovery Center: Release of the First 8490 Sequenced Strains for Exploring Actinobacteria Biosynthetic Diversity.</title>
        <authorList>
            <person name="Kalkreuter E."/>
            <person name="Kautsar S.A."/>
            <person name="Yang D."/>
            <person name="Bader C.D."/>
            <person name="Teijaro C.N."/>
            <person name="Fluegel L."/>
            <person name="Davis C.M."/>
            <person name="Simpson J.R."/>
            <person name="Lauterbach L."/>
            <person name="Steele A.D."/>
            <person name="Gui C."/>
            <person name="Meng S."/>
            <person name="Li G."/>
            <person name="Viehrig K."/>
            <person name="Ye F."/>
            <person name="Su P."/>
            <person name="Kiefer A.F."/>
            <person name="Nichols A."/>
            <person name="Cepeda A.J."/>
            <person name="Yan W."/>
            <person name="Fan B."/>
            <person name="Jiang Y."/>
            <person name="Adhikari A."/>
            <person name="Zheng C.-J."/>
            <person name="Schuster L."/>
            <person name="Cowan T.M."/>
            <person name="Smanski M.J."/>
            <person name="Chevrette M.G."/>
            <person name="De Carvalho L.P.S."/>
            <person name="Shen B."/>
        </authorList>
    </citation>
    <scope>NUCLEOTIDE SEQUENCE [LARGE SCALE GENOMIC DNA]</scope>
    <source>
        <strain evidence="1 2">NPDC018013</strain>
    </source>
</reference>
<evidence type="ECO:0000313" key="1">
    <source>
        <dbReference type="EMBL" id="MFH8587024.1"/>
    </source>
</evidence>
<keyword evidence="2" id="KW-1185">Reference proteome</keyword>
<gene>
    <name evidence="1" type="ORF">ACH4GP_21920</name>
</gene>
<sequence>LYDWAAVDLVPTDTAGSCQLLIRRNRTTGELAYYRCFSPRPVPLSVLVRVAGTRWRIEETFQAGKGLAGLDEHQVRRFTPWLRWVTLAMLAHAFLAVIRANEHRDRPAPDGLIALTCNEIQRLFALPAAAPIGQRDHRLRWSLWRRRHQARARDCHYRRREAAEHPQLRLEY</sequence>
<proteinExistence type="predicted"/>
<accession>A0ABW7RI50</accession>
<organism evidence="1 2">
    <name type="scientific">Streptomyces celluloflavus</name>
    <dbReference type="NCBI Taxonomy" id="58344"/>
    <lineage>
        <taxon>Bacteria</taxon>
        <taxon>Bacillati</taxon>
        <taxon>Actinomycetota</taxon>
        <taxon>Actinomycetes</taxon>
        <taxon>Kitasatosporales</taxon>
        <taxon>Streptomycetaceae</taxon>
        <taxon>Streptomyces</taxon>
    </lineage>
</organism>
<dbReference type="SUPFAM" id="SSF53098">
    <property type="entry name" value="Ribonuclease H-like"/>
    <property type="match status" value="1"/>
</dbReference>